<feature type="transmembrane region" description="Helical" evidence="8">
    <location>
        <begin position="393"/>
        <end position="414"/>
    </location>
</feature>
<evidence type="ECO:0000313" key="11">
    <source>
        <dbReference type="Proteomes" id="UP000633219"/>
    </source>
</evidence>
<dbReference type="EMBL" id="JAEQNC010000009">
    <property type="protein sequence ID" value="MBL0373792.1"/>
    <property type="molecule type" value="Genomic_DNA"/>
</dbReference>
<dbReference type="InterPro" id="IPR005702">
    <property type="entry name" value="Wzc-like_C"/>
</dbReference>
<gene>
    <name evidence="10" type="ORF">JJB09_17350</name>
</gene>
<evidence type="ECO:0000256" key="1">
    <source>
        <dbReference type="ARBA" id="ARBA00004141"/>
    </source>
</evidence>
<evidence type="ECO:0000256" key="3">
    <source>
        <dbReference type="ARBA" id="ARBA00022741"/>
    </source>
</evidence>
<feature type="coiled-coil region" evidence="7">
    <location>
        <begin position="786"/>
        <end position="813"/>
    </location>
</feature>
<evidence type="ECO:0000256" key="4">
    <source>
        <dbReference type="ARBA" id="ARBA00022840"/>
    </source>
</evidence>
<accession>A0A937CR20</accession>
<feature type="transmembrane region" description="Helical" evidence="8">
    <location>
        <begin position="85"/>
        <end position="103"/>
    </location>
</feature>
<keyword evidence="7" id="KW-0175">Coiled coil</keyword>
<feature type="transmembrane region" description="Helical" evidence="8">
    <location>
        <begin position="363"/>
        <end position="387"/>
    </location>
</feature>
<keyword evidence="3" id="KW-0547">Nucleotide-binding</keyword>
<dbReference type="GO" id="GO:0004713">
    <property type="term" value="F:protein tyrosine kinase activity"/>
    <property type="evidence" value="ECO:0007669"/>
    <property type="project" value="TreeGrafter"/>
</dbReference>
<feature type="transmembrane region" description="Helical" evidence="8">
    <location>
        <begin position="134"/>
        <end position="157"/>
    </location>
</feature>
<comment type="subcellular location">
    <subcellularLocation>
        <location evidence="1">Membrane</location>
        <topology evidence="1">Multi-pass membrane protein</topology>
    </subcellularLocation>
</comment>
<keyword evidence="5 8" id="KW-1133">Transmembrane helix</keyword>
<feature type="transmembrane region" description="Helical" evidence="8">
    <location>
        <begin position="24"/>
        <end position="42"/>
    </location>
</feature>
<dbReference type="PANTHER" id="PTHR32309:SF13">
    <property type="entry name" value="FERRIC ENTEROBACTIN TRANSPORT PROTEIN FEPE"/>
    <property type="match status" value="1"/>
</dbReference>
<feature type="transmembrane region" description="Helical" evidence="8">
    <location>
        <begin position="177"/>
        <end position="193"/>
    </location>
</feature>
<evidence type="ECO:0000256" key="8">
    <source>
        <dbReference type="SAM" id="Phobius"/>
    </source>
</evidence>
<feature type="transmembrane region" description="Helical" evidence="8">
    <location>
        <begin position="109"/>
        <end position="129"/>
    </location>
</feature>
<dbReference type="Pfam" id="PF04932">
    <property type="entry name" value="Wzy_C"/>
    <property type="match status" value="1"/>
</dbReference>
<reference evidence="10" key="1">
    <citation type="submission" date="2021-01" db="EMBL/GenBank/DDBJ databases">
        <title>Rhizobium sp. strain KVB221 16S ribosomal RNA gene Genome sequencing and assembly.</title>
        <authorList>
            <person name="Kang M."/>
        </authorList>
    </citation>
    <scope>NUCLEOTIDE SEQUENCE</scope>
    <source>
        <strain evidence="10">KVB221</strain>
    </source>
</reference>
<dbReference type="InterPro" id="IPR007016">
    <property type="entry name" value="O-antigen_ligase-rel_domated"/>
</dbReference>
<keyword evidence="6 8" id="KW-0472">Membrane</keyword>
<evidence type="ECO:0000256" key="2">
    <source>
        <dbReference type="ARBA" id="ARBA00022692"/>
    </source>
</evidence>
<feature type="transmembrane region" description="Helical" evidence="8">
    <location>
        <begin position="54"/>
        <end position="73"/>
    </location>
</feature>
<dbReference type="Proteomes" id="UP000633219">
    <property type="component" value="Unassembled WGS sequence"/>
</dbReference>
<keyword evidence="4" id="KW-0067">ATP-binding</keyword>
<dbReference type="PANTHER" id="PTHR32309">
    <property type="entry name" value="TYROSINE-PROTEIN KINASE"/>
    <property type="match status" value="1"/>
</dbReference>
<keyword evidence="2 8" id="KW-0812">Transmembrane</keyword>
<name>A0A937CR20_9HYPH</name>
<dbReference type="AlphaFoldDB" id="A0A937CR20"/>
<feature type="transmembrane region" description="Helical" evidence="8">
    <location>
        <begin position="200"/>
        <end position="218"/>
    </location>
</feature>
<evidence type="ECO:0000256" key="6">
    <source>
        <dbReference type="ARBA" id="ARBA00023136"/>
    </source>
</evidence>
<dbReference type="GO" id="GO:0016874">
    <property type="term" value="F:ligase activity"/>
    <property type="evidence" value="ECO:0007669"/>
    <property type="project" value="UniProtKB-KW"/>
</dbReference>
<dbReference type="InterPro" id="IPR027417">
    <property type="entry name" value="P-loop_NTPase"/>
</dbReference>
<dbReference type="CDD" id="cd05387">
    <property type="entry name" value="BY-kinase"/>
    <property type="match status" value="1"/>
</dbReference>
<evidence type="ECO:0000313" key="10">
    <source>
        <dbReference type="EMBL" id="MBL0373792.1"/>
    </source>
</evidence>
<feature type="transmembrane region" description="Helical" evidence="8">
    <location>
        <begin position="839"/>
        <end position="860"/>
    </location>
</feature>
<evidence type="ECO:0000256" key="5">
    <source>
        <dbReference type="ARBA" id="ARBA00022989"/>
    </source>
</evidence>
<feature type="domain" description="O-antigen ligase-related" evidence="9">
    <location>
        <begin position="209"/>
        <end position="352"/>
    </location>
</feature>
<dbReference type="InterPro" id="IPR050445">
    <property type="entry name" value="Bact_polysacc_biosynth/exp"/>
</dbReference>
<feature type="transmembrane region" description="Helical" evidence="8">
    <location>
        <begin position="339"/>
        <end position="356"/>
    </location>
</feature>
<proteinExistence type="predicted"/>
<evidence type="ECO:0000256" key="7">
    <source>
        <dbReference type="SAM" id="Coils"/>
    </source>
</evidence>
<feature type="transmembrane region" description="Helical" evidence="8">
    <location>
        <begin position="252"/>
        <end position="274"/>
    </location>
</feature>
<dbReference type="GO" id="GO:0005886">
    <property type="term" value="C:plasma membrane"/>
    <property type="evidence" value="ECO:0007669"/>
    <property type="project" value="TreeGrafter"/>
</dbReference>
<keyword evidence="10" id="KW-0436">Ligase</keyword>
<feature type="transmembrane region" description="Helical" evidence="8">
    <location>
        <begin position="434"/>
        <end position="455"/>
    </location>
</feature>
<dbReference type="SUPFAM" id="SSF52540">
    <property type="entry name" value="P-loop containing nucleoside triphosphate hydrolases"/>
    <property type="match status" value="1"/>
</dbReference>
<dbReference type="Gene3D" id="3.40.50.300">
    <property type="entry name" value="P-loop containing nucleotide triphosphate hydrolases"/>
    <property type="match status" value="1"/>
</dbReference>
<sequence>MIEKACYPAVCGPKIALPWRSLECIGVIVALLLLSGCVFPLIDADGSLDAREMAILRLLGIPIYSISLGLLARRPSQLLIAIRRSFPLVVLLLLPFVSVLWSSSPPLTLQRAVALLLTISLAYLLAILFTPRQFLLLTVLVLGSGMLFSLLMAAALPGRAFSVGDSALKGVFDNKNALGWNAAIAAYACGVMAADRRSRLRIVSIPLLCASLVCLVASQSMTAMTSAASAVVATVFFQALSKARGLGRATLVLVCLLLVALVLVGLSELLVPLLEAMGKDATLSGRVPLWREVDRAIESRLLLGYGYQAFWADASVAGWGVRAAAGWPAPHAHNGFRDILLGLGLVGFVFLVWTIVRALRQGAMLLCAAPEEGWLWPNVLVIMFLVMNLTETIILVQNSLLFVLFATAVIMFAIRFPTETEDLSSGLRLIWRRIGMIVVLTMLLMAPAIAVISGFKPTYHAASRLMIHRPLATTLSAEDPGGNGSLDIGSEIERLRSRSVAERVIRDLRFDERPEFNPALRKASLVDKARDMLRGLISGQKPSSPIRSSVEPIFPEYYKALSVWRDGQGGVIQIGFDASDPELAAAVPNRLLDIYLEERKDSIRGSVDAAEAWIRQRIAEQQDRTNAARDAADTYQETMRVVPDDDAQGKQIKSITELNDRQTKIEQSRADVKETISALEAADDASLAAQSKFIPDSIGAMERDLRVQQQDLDRLLEIYGNDAEAVVDLRAKIDKSRTDLGLAVDRYLQSMRARFAALDREDGTVRSALSAAYEQRSRSALAKIELARLQRIVDKEQTALDKLEAQRRTLAGQALLPGAEVEVLSPAAVPLGPQGRGRLFYLIGALVGSIAIAVTAAFVVEMFDKTIRSFDQMAGIARIVPAGFIPRLRRKDRRNPSLLFGRSQGGMFEEAIRTVMISLKQSNGGKLPTSIVVTSAHCGEGKSLVAGSLAIELAANGSPVLLVDGDLRRGHLDLLFKSGLKHGLNEVLGGQVGIEDVIHHHPSGIDFIPAGNPSLHRRARLTDVADIIEMARARGQIVIFDSAPVLASADTMHLTALAERTLMVVQWAKTSRRAVELSLQHLKSARSAEIPIAINNVKPKRHAKYSFSDSELFSRSMMKYSDLKA</sequence>
<comment type="caution">
    <text evidence="10">The sequence shown here is derived from an EMBL/GenBank/DDBJ whole genome shotgun (WGS) entry which is preliminary data.</text>
</comment>
<protein>
    <submittedName>
        <fullName evidence="10">O-antigen ligase family protein</fullName>
    </submittedName>
</protein>
<evidence type="ECO:0000259" key="9">
    <source>
        <dbReference type="Pfam" id="PF04932"/>
    </source>
</evidence>
<organism evidence="10 11">
    <name type="scientific">Rhizobium setariae</name>
    <dbReference type="NCBI Taxonomy" id="2801340"/>
    <lineage>
        <taxon>Bacteria</taxon>
        <taxon>Pseudomonadati</taxon>
        <taxon>Pseudomonadota</taxon>
        <taxon>Alphaproteobacteria</taxon>
        <taxon>Hyphomicrobiales</taxon>
        <taxon>Rhizobiaceae</taxon>
        <taxon>Rhizobium/Agrobacterium group</taxon>
        <taxon>Rhizobium</taxon>
    </lineage>
</organism>
<keyword evidence="11" id="KW-1185">Reference proteome</keyword>